<gene>
    <name evidence="2" type="ORF">RCL2_000927000</name>
    <name evidence="1" type="ORF">RclHR1_05670006</name>
</gene>
<dbReference type="Proteomes" id="UP000615446">
    <property type="component" value="Unassembled WGS sequence"/>
</dbReference>
<evidence type="ECO:0000313" key="2">
    <source>
        <dbReference type="EMBL" id="GES82041.1"/>
    </source>
</evidence>
<proteinExistence type="predicted"/>
<dbReference type="OrthoDB" id="2378338at2759"/>
<reference evidence="1 3" key="1">
    <citation type="submission" date="2017-11" db="EMBL/GenBank/DDBJ databases">
        <title>The genome of Rhizophagus clarus HR1 reveals common genetic basis of auxotrophy among arbuscular mycorrhizal fungi.</title>
        <authorList>
            <person name="Kobayashi Y."/>
        </authorList>
    </citation>
    <scope>NUCLEOTIDE SEQUENCE [LARGE SCALE GENOMIC DNA]</scope>
    <source>
        <strain evidence="1 3">HR1</strain>
    </source>
</reference>
<dbReference type="AlphaFoldDB" id="A0A2Z6RPF8"/>
<dbReference type="EMBL" id="BEXD01003945">
    <property type="protein sequence ID" value="GBC04404.1"/>
    <property type="molecule type" value="Genomic_DNA"/>
</dbReference>
<accession>A0A2Z6RPF8</accession>
<dbReference type="EMBL" id="BLAL01000059">
    <property type="protein sequence ID" value="GES82041.1"/>
    <property type="molecule type" value="Genomic_DNA"/>
</dbReference>
<keyword evidence="3" id="KW-1185">Reference proteome</keyword>
<organism evidence="1 3">
    <name type="scientific">Rhizophagus clarus</name>
    <dbReference type="NCBI Taxonomy" id="94130"/>
    <lineage>
        <taxon>Eukaryota</taxon>
        <taxon>Fungi</taxon>
        <taxon>Fungi incertae sedis</taxon>
        <taxon>Mucoromycota</taxon>
        <taxon>Glomeromycotina</taxon>
        <taxon>Glomeromycetes</taxon>
        <taxon>Glomerales</taxon>
        <taxon>Glomeraceae</taxon>
        <taxon>Rhizophagus</taxon>
    </lineage>
</organism>
<name>A0A2Z6RPF8_9GLOM</name>
<reference evidence="2" key="2">
    <citation type="submission" date="2019-10" db="EMBL/GenBank/DDBJ databases">
        <title>Conservation and host-specific expression of non-tandemly repeated heterogenous ribosome RNA gene in arbuscular mycorrhizal fungi.</title>
        <authorList>
            <person name="Maeda T."/>
            <person name="Kobayashi Y."/>
            <person name="Nakagawa T."/>
            <person name="Ezawa T."/>
            <person name="Yamaguchi K."/>
            <person name="Bino T."/>
            <person name="Nishimoto Y."/>
            <person name="Shigenobu S."/>
            <person name="Kawaguchi M."/>
        </authorList>
    </citation>
    <scope>NUCLEOTIDE SEQUENCE</scope>
    <source>
        <strain evidence="2">HR1</strain>
    </source>
</reference>
<evidence type="ECO:0000313" key="1">
    <source>
        <dbReference type="EMBL" id="GBC04404.1"/>
    </source>
</evidence>
<dbReference type="Proteomes" id="UP000247702">
    <property type="component" value="Unassembled WGS sequence"/>
</dbReference>
<evidence type="ECO:0000313" key="3">
    <source>
        <dbReference type="Proteomes" id="UP000247702"/>
    </source>
</evidence>
<sequence length="67" mass="7576">MTHSIGQDPSRNLSSFNSIIDQVKEEILQDIKQELKQNIKKKVMTSIYYGDNNVEDSGSSSSKNDNK</sequence>
<protein>
    <submittedName>
        <fullName evidence="1">Uncharacterized protein</fullName>
    </submittedName>
</protein>
<comment type="caution">
    <text evidence="1">The sequence shown here is derived from an EMBL/GenBank/DDBJ whole genome shotgun (WGS) entry which is preliminary data.</text>
</comment>